<dbReference type="RefSeq" id="WP_245739837.1">
    <property type="nucleotide sequence ID" value="NZ_FORR01000011.1"/>
</dbReference>
<dbReference type="Gene3D" id="1.10.10.10">
    <property type="entry name" value="Winged helix-like DNA-binding domain superfamily/Winged helix DNA-binding domain"/>
    <property type="match status" value="1"/>
</dbReference>
<name>A0A1I3RYB7_9BACL</name>
<dbReference type="AlphaFoldDB" id="A0A1I3RYB7"/>
<sequence>MTEIMEAYLVQLPEQASAVLHPIRGEILSQLSEPASAAEVARRMNEKPQRINYHLKILEKVGLVKKVGTRQVKNLVEVLYQAVARAFILSDSLGIHPEAIQQVKDQHALAHLIYTSEQIRKDALALMDQSDEGETIPSATLQTQVYLRNEDEREAFVQEYVAMLKQLAAKYQSSEASNAYQVVLAVYPHPGKEEKDGSRKAK</sequence>
<dbReference type="GO" id="GO:0003677">
    <property type="term" value="F:DNA binding"/>
    <property type="evidence" value="ECO:0007669"/>
    <property type="project" value="UniProtKB-KW"/>
</dbReference>
<dbReference type="EMBL" id="FORR01000011">
    <property type="protein sequence ID" value="SFJ50902.1"/>
    <property type="molecule type" value="Genomic_DNA"/>
</dbReference>
<organism evidence="2 3">
    <name type="scientific">Thermoflavimicrobium dichotomicum</name>
    <dbReference type="NCBI Taxonomy" id="46223"/>
    <lineage>
        <taxon>Bacteria</taxon>
        <taxon>Bacillati</taxon>
        <taxon>Bacillota</taxon>
        <taxon>Bacilli</taxon>
        <taxon>Bacillales</taxon>
        <taxon>Thermoactinomycetaceae</taxon>
        <taxon>Thermoflavimicrobium</taxon>
    </lineage>
</organism>
<dbReference type="InterPro" id="IPR036388">
    <property type="entry name" value="WH-like_DNA-bd_sf"/>
</dbReference>
<dbReference type="Pfam" id="PF12840">
    <property type="entry name" value="HTH_20"/>
    <property type="match status" value="1"/>
</dbReference>
<accession>A0A1I3RYB7</accession>
<dbReference type="SUPFAM" id="SSF46785">
    <property type="entry name" value="Winged helix' DNA-binding domain"/>
    <property type="match status" value="1"/>
</dbReference>
<reference evidence="2 3" key="1">
    <citation type="submission" date="2016-10" db="EMBL/GenBank/DDBJ databases">
        <authorList>
            <person name="de Groot N.N."/>
        </authorList>
    </citation>
    <scope>NUCLEOTIDE SEQUENCE [LARGE SCALE GENOMIC DNA]</scope>
    <source>
        <strain evidence="2 3">DSM 44778</strain>
    </source>
</reference>
<dbReference type="Proteomes" id="UP000199545">
    <property type="component" value="Unassembled WGS sequence"/>
</dbReference>
<evidence type="ECO:0000256" key="1">
    <source>
        <dbReference type="ARBA" id="ARBA00023125"/>
    </source>
</evidence>
<evidence type="ECO:0000313" key="2">
    <source>
        <dbReference type="EMBL" id="SFJ50902.1"/>
    </source>
</evidence>
<keyword evidence="1" id="KW-0238">DNA-binding</keyword>
<evidence type="ECO:0000313" key="3">
    <source>
        <dbReference type="Proteomes" id="UP000199545"/>
    </source>
</evidence>
<dbReference type="STRING" id="46223.SAMN05421852_11166"/>
<keyword evidence="3" id="KW-1185">Reference proteome</keyword>
<gene>
    <name evidence="2" type="ORF">SAMN05421852_11166</name>
</gene>
<protein>
    <submittedName>
        <fullName evidence="2">Helix-turn-helix domain-containing protein</fullName>
    </submittedName>
</protein>
<dbReference type="InterPro" id="IPR036390">
    <property type="entry name" value="WH_DNA-bd_sf"/>
</dbReference>
<dbReference type="InterPro" id="IPR011991">
    <property type="entry name" value="ArsR-like_HTH"/>
</dbReference>
<proteinExistence type="predicted"/>
<dbReference type="CDD" id="cd00090">
    <property type="entry name" value="HTH_ARSR"/>
    <property type="match status" value="1"/>
</dbReference>